<feature type="domain" description="Sigma-54 factor interaction" evidence="3">
    <location>
        <begin position="333"/>
        <end position="559"/>
    </location>
</feature>
<dbReference type="NCBIfam" id="TIGR00229">
    <property type="entry name" value="sensory_box"/>
    <property type="match status" value="1"/>
</dbReference>
<dbReference type="Pfam" id="PF00989">
    <property type="entry name" value="PAS"/>
    <property type="match status" value="1"/>
</dbReference>
<reference evidence="5 6" key="1">
    <citation type="submission" date="2023-07" db="EMBL/GenBank/DDBJ databases">
        <title>Genomic Encyclopedia of Type Strains, Phase IV (KMG-IV): sequencing the most valuable type-strain genomes for metagenomic binning, comparative biology and taxonomic classification.</title>
        <authorList>
            <person name="Goeker M."/>
        </authorList>
    </citation>
    <scope>NUCLEOTIDE SEQUENCE [LARGE SCALE GENOMIC DNA]</scope>
    <source>
        <strain evidence="5 6">DSM 12751</strain>
    </source>
</reference>
<dbReference type="Proteomes" id="UP001235840">
    <property type="component" value="Unassembled WGS sequence"/>
</dbReference>
<dbReference type="RefSeq" id="WP_307393672.1">
    <property type="nucleotide sequence ID" value="NZ_BAAADK010000032.1"/>
</dbReference>
<dbReference type="InterPro" id="IPR036388">
    <property type="entry name" value="WH-like_DNA-bd_sf"/>
</dbReference>
<dbReference type="CDD" id="cd00009">
    <property type="entry name" value="AAA"/>
    <property type="match status" value="1"/>
</dbReference>
<dbReference type="SMART" id="SM00091">
    <property type="entry name" value="PAS"/>
    <property type="match status" value="1"/>
</dbReference>
<dbReference type="PANTHER" id="PTHR32071:SF57">
    <property type="entry name" value="C4-DICARBOXYLATE TRANSPORT TRANSCRIPTIONAL REGULATORY PROTEIN DCTD"/>
    <property type="match status" value="1"/>
</dbReference>
<dbReference type="InterPro" id="IPR000014">
    <property type="entry name" value="PAS"/>
</dbReference>
<keyword evidence="1" id="KW-0547">Nucleotide-binding</keyword>
<accession>A0ABT9VY76</accession>
<evidence type="ECO:0000313" key="5">
    <source>
        <dbReference type="EMBL" id="MDQ0165931.1"/>
    </source>
</evidence>
<dbReference type="Gene3D" id="3.30.450.20">
    <property type="entry name" value="PAS domain"/>
    <property type="match status" value="1"/>
</dbReference>
<dbReference type="CDD" id="cd00130">
    <property type="entry name" value="PAS"/>
    <property type="match status" value="1"/>
</dbReference>
<keyword evidence="6" id="KW-1185">Reference proteome</keyword>
<dbReference type="SUPFAM" id="SSF52540">
    <property type="entry name" value="P-loop containing nucleoside triphosphate hydrolases"/>
    <property type="match status" value="1"/>
</dbReference>
<feature type="domain" description="PAS" evidence="4">
    <location>
        <begin position="203"/>
        <end position="244"/>
    </location>
</feature>
<dbReference type="Gene3D" id="3.40.50.300">
    <property type="entry name" value="P-loop containing nucleotide triphosphate hydrolases"/>
    <property type="match status" value="1"/>
</dbReference>
<dbReference type="Pfam" id="PF00158">
    <property type="entry name" value="Sigma54_activat"/>
    <property type="match status" value="1"/>
</dbReference>
<sequence>MSRPILLLITQDDRTFTAFHKQITNFYGDRISIIHKRDKYNMEDVKLILFSSKELMAGGNYPSDKVIVGRRAINLNSIEQLVVLPKKTECLIVNNAKESTYDTIEYLNNLGLDLTYHSYYPGKKDYKKTAVAITPQAIDNVPKDIENVINIGIRPLDISTLVELGTLLGIDMQDTHFYSAKYIKEIIDLSRELFDSLSHVNLLNQELDAILNTVHDGIIATDDRKNIIKMNNAANRILGLSMKEEDIIGAKINKLFPKLDLQFSDNEPYHENKLVNVHDKKLVVNKMTIMKEDTKIGDVTAFQDVTRILHLEQDIRKQIQRKGFSSRYTISDIFGNSPKIKDTIRVMEKIGKTDRSVLILGENGTGKELFAHSIHHLSNRKNGPFVPVNFAGLPESLAESELFGYEEGTFTGATKGGKQGLFELAHNGTIFLDEIGDASLNLQILLLRVLQEMQVMRVGGRRIIPVNVRVIAATNRDLKQLVQEGKFREDLYYRLFVLPLRIPPLRERKEDIPLLIHSFIKDYSAVIPSIDDDVMQLLLDYHWPGNIRELLSVIQYMTIVMDGDRITVSDLPEQFKETRTSTTPISSDLIEKLKLEGELSDYYQILKCLFEAKQQSKTIGRGKIVAYAAKNHVHLSEQQVRKRMEVLKDLDLIYSGNKGKGSKITDSGIELLHNLENSGEVST</sequence>
<protein>
    <submittedName>
        <fullName evidence="5">PAS domain S-box-containing protein</fullName>
    </submittedName>
</protein>
<dbReference type="InterPro" id="IPR025943">
    <property type="entry name" value="Sigma_54_int_dom_ATP-bd_2"/>
</dbReference>
<dbReference type="InterPro" id="IPR002078">
    <property type="entry name" value="Sigma_54_int"/>
</dbReference>
<dbReference type="InterPro" id="IPR027417">
    <property type="entry name" value="P-loop_NTPase"/>
</dbReference>
<evidence type="ECO:0000256" key="2">
    <source>
        <dbReference type="ARBA" id="ARBA00022840"/>
    </source>
</evidence>
<dbReference type="PROSITE" id="PS50045">
    <property type="entry name" value="SIGMA54_INTERACT_4"/>
    <property type="match status" value="1"/>
</dbReference>
<evidence type="ECO:0000313" key="6">
    <source>
        <dbReference type="Proteomes" id="UP001235840"/>
    </source>
</evidence>
<dbReference type="InterPro" id="IPR035965">
    <property type="entry name" value="PAS-like_dom_sf"/>
</dbReference>
<evidence type="ECO:0000259" key="3">
    <source>
        <dbReference type="PROSITE" id="PS50045"/>
    </source>
</evidence>
<evidence type="ECO:0000259" key="4">
    <source>
        <dbReference type="PROSITE" id="PS50112"/>
    </source>
</evidence>
<dbReference type="Pfam" id="PF25601">
    <property type="entry name" value="AAA_lid_14"/>
    <property type="match status" value="1"/>
</dbReference>
<gene>
    <name evidence="5" type="ORF">J2S11_001832</name>
</gene>
<comment type="caution">
    <text evidence="5">The sequence shown here is derived from an EMBL/GenBank/DDBJ whole genome shotgun (WGS) entry which is preliminary data.</text>
</comment>
<dbReference type="Gene3D" id="1.10.10.10">
    <property type="entry name" value="Winged helix-like DNA-binding domain superfamily/Winged helix DNA-binding domain"/>
    <property type="match status" value="1"/>
</dbReference>
<dbReference type="InterPro" id="IPR013767">
    <property type="entry name" value="PAS_fold"/>
</dbReference>
<dbReference type="PANTHER" id="PTHR32071">
    <property type="entry name" value="TRANSCRIPTIONAL REGULATORY PROTEIN"/>
    <property type="match status" value="1"/>
</dbReference>
<dbReference type="InterPro" id="IPR058031">
    <property type="entry name" value="AAA_lid_NorR"/>
</dbReference>
<evidence type="ECO:0000256" key="1">
    <source>
        <dbReference type="ARBA" id="ARBA00022741"/>
    </source>
</evidence>
<dbReference type="Gene3D" id="1.10.8.60">
    <property type="match status" value="1"/>
</dbReference>
<dbReference type="EMBL" id="JAUSTY010000006">
    <property type="protein sequence ID" value="MDQ0165931.1"/>
    <property type="molecule type" value="Genomic_DNA"/>
</dbReference>
<name>A0ABT9VY76_9BACI</name>
<dbReference type="SMART" id="SM00382">
    <property type="entry name" value="AAA"/>
    <property type="match status" value="1"/>
</dbReference>
<dbReference type="PROSITE" id="PS00676">
    <property type="entry name" value="SIGMA54_INTERACT_2"/>
    <property type="match status" value="1"/>
</dbReference>
<dbReference type="PROSITE" id="PS50112">
    <property type="entry name" value="PAS"/>
    <property type="match status" value="1"/>
</dbReference>
<dbReference type="InterPro" id="IPR003593">
    <property type="entry name" value="AAA+_ATPase"/>
</dbReference>
<dbReference type="SUPFAM" id="SSF55785">
    <property type="entry name" value="PYP-like sensor domain (PAS domain)"/>
    <property type="match status" value="1"/>
</dbReference>
<organism evidence="5 6">
    <name type="scientific">Caldalkalibacillus horti</name>
    <dbReference type="NCBI Taxonomy" id="77523"/>
    <lineage>
        <taxon>Bacteria</taxon>
        <taxon>Bacillati</taxon>
        <taxon>Bacillota</taxon>
        <taxon>Bacilli</taxon>
        <taxon>Bacillales</taxon>
        <taxon>Bacillaceae</taxon>
        <taxon>Caldalkalibacillus</taxon>
    </lineage>
</organism>
<keyword evidence="2" id="KW-0067">ATP-binding</keyword>
<proteinExistence type="predicted"/>